<dbReference type="AlphaFoldDB" id="A0A016TPY8"/>
<keyword evidence="2" id="KW-1185">Reference proteome</keyword>
<organism evidence="1 2">
    <name type="scientific">Ancylostoma ceylanicum</name>
    <dbReference type="NCBI Taxonomy" id="53326"/>
    <lineage>
        <taxon>Eukaryota</taxon>
        <taxon>Metazoa</taxon>
        <taxon>Ecdysozoa</taxon>
        <taxon>Nematoda</taxon>
        <taxon>Chromadorea</taxon>
        <taxon>Rhabditida</taxon>
        <taxon>Rhabditina</taxon>
        <taxon>Rhabditomorpha</taxon>
        <taxon>Strongyloidea</taxon>
        <taxon>Ancylostomatidae</taxon>
        <taxon>Ancylostomatinae</taxon>
        <taxon>Ancylostoma</taxon>
    </lineage>
</organism>
<protein>
    <recommendedName>
        <fullName evidence="3">Schlafen AlbA-2 domain-containing protein</fullName>
    </recommendedName>
</protein>
<reference evidence="2" key="1">
    <citation type="journal article" date="2015" name="Nat. Genet.">
        <title>The genome and transcriptome of the zoonotic hookworm Ancylostoma ceylanicum identify infection-specific gene families.</title>
        <authorList>
            <person name="Schwarz E.M."/>
            <person name="Hu Y."/>
            <person name="Antoshechkin I."/>
            <person name="Miller M.M."/>
            <person name="Sternberg P.W."/>
            <person name="Aroian R.V."/>
        </authorList>
    </citation>
    <scope>NUCLEOTIDE SEQUENCE</scope>
    <source>
        <strain evidence="2">HY135</strain>
    </source>
</reference>
<dbReference type="Proteomes" id="UP000024635">
    <property type="component" value="Unassembled WGS sequence"/>
</dbReference>
<dbReference type="STRING" id="53326.A0A016TPY8"/>
<evidence type="ECO:0008006" key="3">
    <source>
        <dbReference type="Google" id="ProtNLM"/>
    </source>
</evidence>
<sequence length="426" mass="48477">MDTVFVLSTSSNPTCIALQSLVNISDHFSPPPTFCACIHCWRALGPETKRHVFERLRPNSTERRPRCSTRSDCSLRNFRVRAVGMEDEGFERAANETVNNLAFVTGESRFGDFFTEGDFTFEEENGPNVLFDGERNSRSGPRCDGIETLSETSSADIFPELGEQANCKAPHEKRDRDAFGRSIPKYRTAWRIVPNQPCVNYYVLSAEVVPSSEKKCEPVQLPAELVLTLEDMHCRELQGSQKVFEKLFSGKPKQYICGDTFKPAPDTWTLFWDPYRLAELTTLTIQSTICAALNSRRHLSFIIGIGQNNEVIGCELSQKERDTMKELFQLCVSTEFVPPLEEDLVAFRFHPVYDQNGCEIPSRFLAEISIKDKVATLFQLSSGRIYYADGNVVVRTRTFSDARRMLFLRRQAELKEALKDPARRLM</sequence>
<dbReference type="EMBL" id="JARK01001421">
    <property type="protein sequence ID" value="EYC04845.1"/>
    <property type="molecule type" value="Genomic_DNA"/>
</dbReference>
<gene>
    <name evidence="1" type="primary">Acey_s0085.g1825</name>
    <name evidence="1" type="ORF">Y032_0085g1825</name>
</gene>
<evidence type="ECO:0000313" key="2">
    <source>
        <dbReference type="Proteomes" id="UP000024635"/>
    </source>
</evidence>
<name>A0A016TPY8_9BILA</name>
<proteinExistence type="predicted"/>
<evidence type="ECO:0000313" key="1">
    <source>
        <dbReference type="EMBL" id="EYC04845.1"/>
    </source>
</evidence>
<accession>A0A016TPY8</accession>
<comment type="caution">
    <text evidence="1">The sequence shown here is derived from an EMBL/GenBank/DDBJ whole genome shotgun (WGS) entry which is preliminary data.</text>
</comment>
<dbReference type="OrthoDB" id="5871360at2759"/>